<dbReference type="InterPro" id="IPR023561">
    <property type="entry name" value="Carbonic_anhydrase_a-class"/>
</dbReference>
<dbReference type="RefSeq" id="WP_311835727.1">
    <property type="nucleotide sequence ID" value="NZ_JARQBJ010000005.1"/>
</dbReference>
<dbReference type="Pfam" id="PF00194">
    <property type="entry name" value="Carb_anhydrase"/>
    <property type="match status" value="1"/>
</dbReference>
<evidence type="ECO:0000313" key="9">
    <source>
        <dbReference type="Proteomes" id="UP001256711"/>
    </source>
</evidence>
<evidence type="ECO:0000256" key="4">
    <source>
        <dbReference type="ARBA" id="ARBA00022833"/>
    </source>
</evidence>
<reference evidence="8" key="1">
    <citation type="submission" date="2023-03" db="EMBL/GenBank/DDBJ databases">
        <authorList>
            <person name="Shen W."/>
            <person name="Cai J."/>
        </authorList>
    </citation>
    <scope>NUCLEOTIDE SEQUENCE</scope>
    <source>
        <strain evidence="8">B226-2</strain>
    </source>
</reference>
<dbReference type="AlphaFoldDB" id="A0AAW8U208"/>
<sequence length="238" mass="27630">MVKRNMDVPWSYSGENGPNYWHTLCDWYAEGARYPYQSPIALEHGASEPLVVEGTEKGLTFHYQQERFTEKEFKNTIHFVPFECESYVSFKGTKYALTDIHYHLPSEHVIDGTQKPVEIHLVHMDHAGNNLVVGVLCDISEEVLPEGPLRQATLWDMERHLQIFDPSLFLPKARSHFHYVGSLTTPPTKGPIHWFVFDQPGKLSRAFLSQFKEEILQGNNRPLQERKDRPVYFVEETE</sequence>
<dbReference type="EC" id="4.2.1.1" evidence="2"/>
<dbReference type="GO" id="GO:0008270">
    <property type="term" value="F:zinc ion binding"/>
    <property type="evidence" value="ECO:0007669"/>
    <property type="project" value="InterPro"/>
</dbReference>
<evidence type="ECO:0000256" key="6">
    <source>
        <dbReference type="ARBA" id="ARBA00048348"/>
    </source>
</evidence>
<gene>
    <name evidence="8" type="ORF">P7H43_11535</name>
</gene>
<feature type="domain" description="Alpha-carbonic anhydrase" evidence="7">
    <location>
        <begin position="8"/>
        <end position="235"/>
    </location>
</feature>
<proteinExistence type="inferred from homology"/>
<evidence type="ECO:0000256" key="2">
    <source>
        <dbReference type="ARBA" id="ARBA00012925"/>
    </source>
</evidence>
<name>A0AAW8U208_9ENTE</name>
<dbReference type="InterPro" id="IPR001148">
    <property type="entry name" value="CA_dom"/>
</dbReference>
<dbReference type="SUPFAM" id="SSF51069">
    <property type="entry name" value="Carbonic anhydrase"/>
    <property type="match status" value="1"/>
</dbReference>
<dbReference type="Gene3D" id="3.10.200.10">
    <property type="entry name" value="Alpha carbonic anhydrase"/>
    <property type="match status" value="1"/>
</dbReference>
<evidence type="ECO:0000256" key="3">
    <source>
        <dbReference type="ARBA" id="ARBA00022723"/>
    </source>
</evidence>
<evidence type="ECO:0000256" key="5">
    <source>
        <dbReference type="ARBA" id="ARBA00023239"/>
    </source>
</evidence>
<organism evidence="8 9">
    <name type="scientific">Enterococcus asini</name>
    <dbReference type="NCBI Taxonomy" id="57732"/>
    <lineage>
        <taxon>Bacteria</taxon>
        <taxon>Bacillati</taxon>
        <taxon>Bacillota</taxon>
        <taxon>Bacilli</taxon>
        <taxon>Lactobacillales</taxon>
        <taxon>Enterococcaceae</taxon>
        <taxon>Enterococcus</taxon>
    </lineage>
</organism>
<dbReference type="PANTHER" id="PTHR18952:SF265">
    <property type="entry name" value="CARBONIC ANHYDRASE"/>
    <property type="match status" value="1"/>
</dbReference>
<dbReference type="PANTHER" id="PTHR18952">
    <property type="entry name" value="CARBONIC ANHYDRASE"/>
    <property type="match status" value="1"/>
</dbReference>
<comment type="similarity">
    <text evidence="1">Belongs to the alpha-carbonic anhydrase family.</text>
</comment>
<dbReference type="CDD" id="cd03124">
    <property type="entry name" value="alpha_CA_prokaryotic_like"/>
    <property type="match status" value="1"/>
</dbReference>
<evidence type="ECO:0000259" key="7">
    <source>
        <dbReference type="PROSITE" id="PS51144"/>
    </source>
</evidence>
<dbReference type="PROSITE" id="PS51144">
    <property type="entry name" value="ALPHA_CA_2"/>
    <property type="match status" value="1"/>
</dbReference>
<comment type="caution">
    <text evidence="8">The sequence shown here is derived from an EMBL/GenBank/DDBJ whole genome shotgun (WGS) entry which is preliminary data.</text>
</comment>
<comment type="catalytic activity">
    <reaction evidence="6">
        <text>hydrogencarbonate + H(+) = CO2 + H2O</text>
        <dbReference type="Rhea" id="RHEA:10748"/>
        <dbReference type="ChEBI" id="CHEBI:15377"/>
        <dbReference type="ChEBI" id="CHEBI:15378"/>
        <dbReference type="ChEBI" id="CHEBI:16526"/>
        <dbReference type="ChEBI" id="CHEBI:17544"/>
        <dbReference type="EC" id="4.2.1.1"/>
    </reaction>
</comment>
<dbReference type="GO" id="GO:0004089">
    <property type="term" value="F:carbonate dehydratase activity"/>
    <property type="evidence" value="ECO:0007669"/>
    <property type="project" value="UniProtKB-EC"/>
</dbReference>
<protein>
    <recommendedName>
        <fullName evidence="2">carbonic anhydrase</fullName>
        <ecNumber evidence="2">4.2.1.1</ecNumber>
    </recommendedName>
</protein>
<accession>A0AAW8U208</accession>
<keyword evidence="3" id="KW-0479">Metal-binding</keyword>
<keyword evidence="4" id="KW-0862">Zinc</keyword>
<keyword evidence="5" id="KW-0456">Lyase</keyword>
<dbReference type="Proteomes" id="UP001256711">
    <property type="component" value="Unassembled WGS sequence"/>
</dbReference>
<dbReference type="InterPro" id="IPR041891">
    <property type="entry name" value="Alpha_CA_prokaryot-like"/>
</dbReference>
<evidence type="ECO:0000256" key="1">
    <source>
        <dbReference type="ARBA" id="ARBA00010718"/>
    </source>
</evidence>
<evidence type="ECO:0000313" key="8">
    <source>
        <dbReference type="EMBL" id="MDT2811110.1"/>
    </source>
</evidence>
<dbReference type="SMART" id="SM01057">
    <property type="entry name" value="Carb_anhydrase"/>
    <property type="match status" value="1"/>
</dbReference>
<dbReference type="EMBL" id="JARQBJ010000005">
    <property type="protein sequence ID" value="MDT2811110.1"/>
    <property type="molecule type" value="Genomic_DNA"/>
</dbReference>
<dbReference type="InterPro" id="IPR036398">
    <property type="entry name" value="CA_dom_sf"/>
</dbReference>